<evidence type="ECO:0000256" key="1">
    <source>
        <dbReference type="ARBA" id="ARBA00022441"/>
    </source>
</evidence>
<organism evidence="3 4">
    <name type="scientific">Hibiscus sabdariffa</name>
    <name type="common">roselle</name>
    <dbReference type="NCBI Taxonomy" id="183260"/>
    <lineage>
        <taxon>Eukaryota</taxon>
        <taxon>Viridiplantae</taxon>
        <taxon>Streptophyta</taxon>
        <taxon>Embryophyta</taxon>
        <taxon>Tracheophyta</taxon>
        <taxon>Spermatophyta</taxon>
        <taxon>Magnoliopsida</taxon>
        <taxon>eudicotyledons</taxon>
        <taxon>Gunneridae</taxon>
        <taxon>Pentapetalae</taxon>
        <taxon>rosids</taxon>
        <taxon>malvids</taxon>
        <taxon>Malvales</taxon>
        <taxon>Malvaceae</taxon>
        <taxon>Malvoideae</taxon>
        <taxon>Hibiscus</taxon>
    </lineage>
</organism>
<keyword evidence="4" id="KW-1185">Reference proteome</keyword>
<protein>
    <submittedName>
        <fullName evidence="3">Uncharacterized protein</fullName>
    </submittedName>
</protein>
<evidence type="ECO:0000313" key="4">
    <source>
        <dbReference type="Proteomes" id="UP001396334"/>
    </source>
</evidence>
<keyword evidence="1" id="KW-0880">Kelch repeat</keyword>
<proteinExistence type="predicted"/>
<dbReference type="PANTHER" id="PTHR46122">
    <property type="entry name" value="GALACTOSE OXIDASE/KELCH REPEAT PROTEIN-RELATED"/>
    <property type="match status" value="1"/>
</dbReference>
<gene>
    <name evidence="3" type="ORF">V6N11_070344</name>
</gene>
<dbReference type="EMBL" id="JBBPBN010000040">
    <property type="protein sequence ID" value="KAK8999167.1"/>
    <property type="molecule type" value="Genomic_DNA"/>
</dbReference>
<evidence type="ECO:0000313" key="3">
    <source>
        <dbReference type="EMBL" id="KAK8999167.1"/>
    </source>
</evidence>
<accession>A0ABR2QF64</accession>
<comment type="caution">
    <text evidence="3">The sequence shown here is derived from an EMBL/GenBank/DDBJ whole genome shotgun (WGS) entry which is preliminary data.</text>
</comment>
<dbReference type="Proteomes" id="UP001396334">
    <property type="component" value="Unassembled WGS sequence"/>
</dbReference>
<reference evidence="3 4" key="1">
    <citation type="journal article" date="2024" name="G3 (Bethesda)">
        <title>Genome assembly of Hibiscus sabdariffa L. provides insights into metabolisms of medicinal natural products.</title>
        <authorList>
            <person name="Kim T."/>
        </authorList>
    </citation>
    <scope>NUCLEOTIDE SEQUENCE [LARGE SCALE GENOMIC DNA]</scope>
    <source>
        <strain evidence="3">TK-2024</strain>
        <tissue evidence="3">Old leaves</tissue>
    </source>
</reference>
<dbReference type="InterPro" id="IPR052439">
    <property type="entry name" value="F-box/Kelch-repeat"/>
</dbReference>
<sequence length="124" mass="14860">MMIRVFRILQRWRVVLGNGEIYRLRKLNGVIEHWVYFSCQLLQWEAFDPIRHRWMHLPRMPHYECSNFSDKESLVVGTELLVFGKEVASQRLPFRIFQHPHVLLYPFVTLAISYLRQPHAIAGL</sequence>
<keyword evidence="2" id="KW-0677">Repeat</keyword>
<evidence type="ECO:0000256" key="2">
    <source>
        <dbReference type="ARBA" id="ARBA00022737"/>
    </source>
</evidence>
<name>A0ABR2QF64_9ROSI</name>
<dbReference type="PANTHER" id="PTHR46122:SF2">
    <property type="entry name" value="F-BOX_KELCH-REPEAT PROTEIN SKIP11"/>
    <property type="match status" value="1"/>
</dbReference>